<keyword evidence="2" id="KW-0805">Transcription regulation</keyword>
<protein>
    <submittedName>
        <fullName evidence="6">LysR family transcriptional regulator</fullName>
    </submittedName>
</protein>
<organism evidence="6 7">
    <name type="scientific">Ideonella livida</name>
    <dbReference type="NCBI Taxonomy" id="2707176"/>
    <lineage>
        <taxon>Bacteria</taxon>
        <taxon>Pseudomonadati</taxon>
        <taxon>Pseudomonadota</taxon>
        <taxon>Betaproteobacteria</taxon>
        <taxon>Burkholderiales</taxon>
        <taxon>Sphaerotilaceae</taxon>
        <taxon>Ideonella</taxon>
    </lineage>
</organism>
<dbReference type="Proteomes" id="UP000484255">
    <property type="component" value="Unassembled WGS sequence"/>
</dbReference>
<accession>A0A7C9TIB5</accession>
<keyword evidence="3" id="KW-0238">DNA-binding</keyword>
<dbReference type="InterPro" id="IPR050389">
    <property type="entry name" value="LysR-type_TF"/>
</dbReference>
<keyword evidence="7" id="KW-1185">Reference proteome</keyword>
<proteinExistence type="inferred from homology"/>
<dbReference type="RefSeq" id="WP_163456126.1">
    <property type="nucleotide sequence ID" value="NZ_JAAGOH010000003.1"/>
</dbReference>
<feature type="domain" description="HTH lysR-type" evidence="5">
    <location>
        <begin position="6"/>
        <end position="63"/>
    </location>
</feature>
<dbReference type="GO" id="GO:0003677">
    <property type="term" value="F:DNA binding"/>
    <property type="evidence" value="ECO:0007669"/>
    <property type="project" value="UniProtKB-KW"/>
</dbReference>
<dbReference type="InterPro" id="IPR000847">
    <property type="entry name" value="LysR_HTH_N"/>
</dbReference>
<evidence type="ECO:0000313" key="7">
    <source>
        <dbReference type="Proteomes" id="UP000484255"/>
    </source>
</evidence>
<dbReference type="GO" id="GO:0003700">
    <property type="term" value="F:DNA-binding transcription factor activity"/>
    <property type="evidence" value="ECO:0007669"/>
    <property type="project" value="InterPro"/>
</dbReference>
<evidence type="ECO:0000313" key="6">
    <source>
        <dbReference type="EMBL" id="NDY90262.1"/>
    </source>
</evidence>
<dbReference type="SUPFAM" id="SSF53850">
    <property type="entry name" value="Periplasmic binding protein-like II"/>
    <property type="match status" value="1"/>
</dbReference>
<dbReference type="InterPro" id="IPR005119">
    <property type="entry name" value="LysR_subst-bd"/>
</dbReference>
<keyword evidence="4" id="KW-0804">Transcription</keyword>
<dbReference type="Pfam" id="PF00126">
    <property type="entry name" value="HTH_1"/>
    <property type="match status" value="1"/>
</dbReference>
<comment type="caution">
    <text evidence="6">The sequence shown here is derived from an EMBL/GenBank/DDBJ whole genome shotgun (WGS) entry which is preliminary data.</text>
</comment>
<dbReference type="InterPro" id="IPR036388">
    <property type="entry name" value="WH-like_DNA-bd_sf"/>
</dbReference>
<dbReference type="AlphaFoldDB" id="A0A7C9TIB5"/>
<dbReference type="Gene3D" id="3.40.190.10">
    <property type="entry name" value="Periplasmic binding protein-like II"/>
    <property type="match status" value="2"/>
</dbReference>
<dbReference type="InterPro" id="IPR036390">
    <property type="entry name" value="WH_DNA-bd_sf"/>
</dbReference>
<dbReference type="PROSITE" id="PS50931">
    <property type="entry name" value="HTH_LYSR"/>
    <property type="match status" value="1"/>
</dbReference>
<sequence length="301" mass="33896">MRLGHFDLNLFVTLDALLETRSITRAAERLHIGASATSSALGRLREHFGDELLVQVGRRMELTPLAISLREPVRDVLLRSQATLAARTDFDPSRAERRFTFHASDYAATVLLAPLSQRLEPLAPGISLDIMSLGDRNLEKLERGEVDFAVYPDRNASPDHPQEFLLQETHSLVLWTGHRLAQQGLSREEYLQARHVAAQFGNQRLPTFEGWFLEHHGLARNVVATASSFNALPSLLVGTQRVATMHTRLARMYARMLPLVVHPSPFDMPAVQLVMQWNRHNDRDAAHAWLREQLIAVAGET</sequence>
<evidence type="ECO:0000256" key="3">
    <source>
        <dbReference type="ARBA" id="ARBA00023125"/>
    </source>
</evidence>
<dbReference type="EMBL" id="JAAGOH010000003">
    <property type="protein sequence ID" value="NDY90262.1"/>
    <property type="molecule type" value="Genomic_DNA"/>
</dbReference>
<dbReference type="Gene3D" id="1.10.10.10">
    <property type="entry name" value="Winged helix-like DNA-binding domain superfamily/Winged helix DNA-binding domain"/>
    <property type="match status" value="1"/>
</dbReference>
<dbReference type="SUPFAM" id="SSF46785">
    <property type="entry name" value="Winged helix' DNA-binding domain"/>
    <property type="match status" value="1"/>
</dbReference>
<comment type="similarity">
    <text evidence="1">Belongs to the LysR transcriptional regulatory family.</text>
</comment>
<evidence type="ECO:0000256" key="1">
    <source>
        <dbReference type="ARBA" id="ARBA00009437"/>
    </source>
</evidence>
<evidence type="ECO:0000256" key="4">
    <source>
        <dbReference type="ARBA" id="ARBA00023163"/>
    </source>
</evidence>
<evidence type="ECO:0000259" key="5">
    <source>
        <dbReference type="PROSITE" id="PS50931"/>
    </source>
</evidence>
<dbReference type="PANTHER" id="PTHR30118">
    <property type="entry name" value="HTH-TYPE TRANSCRIPTIONAL REGULATOR LEUO-RELATED"/>
    <property type="match status" value="1"/>
</dbReference>
<gene>
    <name evidence="6" type="ORF">G3A44_03530</name>
</gene>
<evidence type="ECO:0000256" key="2">
    <source>
        <dbReference type="ARBA" id="ARBA00023015"/>
    </source>
</evidence>
<dbReference type="Pfam" id="PF03466">
    <property type="entry name" value="LysR_substrate"/>
    <property type="match status" value="1"/>
</dbReference>
<dbReference type="PANTHER" id="PTHR30118:SF6">
    <property type="entry name" value="HTH-TYPE TRANSCRIPTIONAL REGULATOR LEUO"/>
    <property type="match status" value="1"/>
</dbReference>
<reference evidence="6 7" key="1">
    <citation type="submission" date="2020-02" db="EMBL/GenBank/DDBJ databases">
        <title>Ideonella bacterium strain TBM-1.</title>
        <authorList>
            <person name="Chen W.-M."/>
        </authorList>
    </citation>
    <scope>NUCLEOTIDE SEQUENCE [LARGE SCALE GENOMIC DNA]</scope>
    <source>
        <strain evidence="6 7">TBM-1</strain>
    </source>
</reference>
<name>A0A7C9TIB5_9BURK</name>